<dbReference type="PANTHER" id="PTHR42812:SF12">
    <property type="entry name" value="BETA-XYLOSIDASE-RELATED"/>
    <property type="match status" value="1"/>
</dbReference>
<dbReference type="STRING" id="163.SAMN04487775_101163"/>
<dbReference type="CDD" id="cd09001">
    <property type="entry name" value="GH43_FsAxh1-like"/>
    <property type="match status" value="1"/>
</dbReference>
<feature type="active site" description="Proton donor" evidence="4">
    <location>
        <position position="195"/>
    </location>
</feature>
<dbReference type="InterPro" id="IPR023296">
    <property type="entry name" value="Glyco_hydro_beta-prop_sf"/>
</dbReference>
<dbReference type="AlphaFoldDB" id="A0A1H9H6Z5"/>
<feature type="site" description="Important for catalytic activity, responsible for pKa modulation of the active site Glu and correct orientation of both the proton donor and substrate" evidence="5">
    <location>
        <position position="141"/>
    </location>
</feature>
<dbReference type="InterPro" id="IPR006710">
    <property type="entry name" value="Glyco_hydro_43"/>
</dbReference>
<protein>
    <submittedName>
        <fullName evidence="8">Beta-xylosidase</fullName>
    </submittedName>
</protein>
<feature type="active site" description="Proton acceptor" evidence="4">
    <location>
        <position position="31"/>
    </location>
</feature>
<evidence type="ECO:0000256" key="1">
    <source>
        <dbReference type="ARBA" id="ARBA00009865"/>
    </source>
</evidence>
<organism evidence="8 9">
    <name type="scientific">Treponema bryantii</name>
    <dbReference type="NCBI Taxonomy" id="163"/>
    <lineage>
        <taxon>Bacteria</taxon>
        <taxon>Pseudomonadati</taxon>
        <taxon>Spirochaetota</taxon>
        <taxon>Spirochaetia</taxon>
        <taxon>Spirochaetales</taxon>
        <taxon>Treponemataceae</taxon>
        <taxon>Treponema</taxon>
    </lineage>
</organism>
<dbReference type="SUPFAM" id="SSF49899">
    <property type="entry name" value="Concanavalin A-like lectins/glucanases"/>
    <property type="match status" value="1"/>
</dbReference>
<dbReference type="InterPro" id="IPR013320">
    <property type="entry name" value="ConA-like_dom_sf"/>
</dbReference>
<dbReference type="GO" id="GO:0005975">
    <property type="term" value="P:carbohydrate metabolic process"/>
    <property type="evidence" value="ECO:0007669"/>
    <property type="project" value="InterPro"/>
</dbReference>
<keyword evidence="2 6" id="KW-0378">Hydrolase</keyword>
<comment type="similarity">
    <text evidence="1 6">Belongs to the glycosyl hydrolase 43 family.</text>
</comment>
<evidence type="ECO:0000313" key="8">
    <source>
        <dbReference type="EMBL" id="SEQ58099.1"/>
    </source>
</evidence>
<dbReference type="RefSeq" id="WP_218141053.1">
    <property type="nucleotide sequence ID" value="NZ_FOFU01000006.1"/>
</dbReference>
<reference evidence="8 9" key="1">
    <citation type="submission" date="2016-10" db="EMBL/GenBank/DDBJ databases">
        <authorList>
            <person name="de Groot N.N."/>
        </authorList>
    </citation>
    <scope>NUCLEOTIDE SEQUENCE [LARGE SCALE GENOMIC DNA]</scope>
    <source>
        <strain evidence="8 9">B25</strain>
    </source>
</reference>
<evidence type="ECO:0000256" key="4">
    <source>
        <dbReference type="PIRSR" id="PIRSR606710-1"/>
    </source>
</evidence>
<dbReference type="Pfam" id="PF17851">
    <property type="entry name" value="GH43_C2"/>
    <property type="match status" value="1"/>
</dbReference>
<dbReference type="InterPro" id="IPR041542">
    <property type="entry name" value="GH43_C2"/>
</dbReference>
<dbReference type="Gene3D" id="2.60.120.200">
    <property type="match status" value="1"/>
</dbReference>
<evidence type="ECO:0000259" key="7">
    <source>
        <dbReference type="Pfam" id="PF17851"/>
    </source>
</evidence>
<dbReference type="EMBL" id="FOFU01000006">
    <property type="protein sequence ID" value="SEQ58099.1"/>
    <property type="molecule type" value="Genomic_DNA"/>
</dbReference>
<dbReference type="SUPFAM" id="SSF75005">
    <property type="entry name" value="Arabinanase/levansucrase/invertase"/>
    <property type="match status" value="1"/>
</dbReference>
<dbReference type="GO" id="GO:0004553">
    <property type="term" value="F:hydrolase activity, hydrolyzing O-glycosyl compounds"/>
    <property type="evidence" value="ECO:0007669"/>
    <property type="project" value="InterPro"/>
</dbReference>
<evidence type="ECO:0000256" key="5">
    <source>
        <dbReference type="PIRSR" id="PIRSR606710-2"/>
    </source>
</evidence>
<keyword evidence="3 6" id="KW-0326">Glycosidase</keyword>
<dbReference type="Pfam" id="PF04616">
    <property type="entry name" value="Glyco_hydro_43"/>
    <property type="match status" value="1"/>
</dbReference>
<dbReference type="InterPro" id="IPR051795">
    <property type="entry name" value="Glycosyl_Hydrlase_43"/>
</dbReference>
<accession>A0A1H9H6Z5</accession>
<dbReference type="Proteomes" id="UP000182360">
    <property type="component" value="Unassembled WGS sequence"/>
</dbReference>
<name>A0A1H9H6Z5_9SPIR</name>
<feature type="domain" description="Beta-xylosidase C-terminal Concanavalin A-like" evidence="7">
    <location>
        <begin position="317"/>
        <end position="514"/>
    </location>
</feature>
<sequence length="518" mass="58464">MNIKKTTTLETTESQVMKTASSYIIPADFPDPDIIRVDDTYYMVSTTMHYMPGCVILRSYNLVDWEHAAYVFDELEPTPGQTLKDNKGVYGKGMWAACLRYHNGKFYITFVANDTHKTYLYTADKIEGPWHKSEISGFYHDMSLLFDEDGKIYCVSGNMNINLTEMKEDLSGPKIGGINKTIIRDNPENVILGYEGSHIYKINGKYYIFFIHMPKGKMRTEACFVSDKIEGPYTGKDVLCSDLADWNSGVAQGGIVQANNGNWYGILFQDHGALGRIPVLVPVKFVDDFPVFGAAGFAPRQINVPDNRPDYEYKELYSNDFTNPAWQWNHIPNKELVNVVPSVFSVKTDKTCINVTKAANTLTQRTFTENCYGNVTLDAAKLNDGDIAGLCALEGEYGFIGITKKEGKLKLIVAEHKIPYTPWSMGVYDDEEPVITTEKDLDSSEITLKATFCLEHTKENVQFSYYDKDTQNYVDFGEPVKLRYTLDQFVGVRFALFCYSTKKAGGSAIFKDFEIGIL</sequence>
<proteinExistence type="inferred from homology"/>
<evidence type="ECO:0000256" key="3">
    <source>
        <dbReference type="ARBA" id="ARBA00023295"/>
    </source>
</evidence>
<evidence type="ECO:0000313" key="9">
    <source>
        <dbReference type="Proteomes" id="UP000182360"/>
    </source>
</evidence>
<dbReference type="Gene3D" id="2.115.10.20">
    <property type="entry name" value="Glycosyl hydrolase domain, family 43"/>
    <property type="match status" value="1"/>
</dbReference>
<dbReference type="PANTHER" id="PTHR42812">
    <property type="entry name" value="BETA-XYLOSIDASE"/>
    <property type="match status" value="1"/>
</dbReference>
<evidence type="ECO:0000256" key="6">
    <source>
        <dbReference type="RuleBase" id="RU361187"/>
    </source>
</evidence>
<gene>
    <name evidence="8" type="ORF">SAMN04487977_10673</name>
</gene>
<keyword evidence="9" id="KW-1185">Reference proteome</keyword>
<evidence type="ECO:0000256" key="2">
    <source>
        <dbReference type="ARBA" id="ARBA00022801"/>
    </source>
</evidence>